<dbReference type="InterPro" id="IPR015797">
    <property type="entry name" value="NUDIX_hydrolase-like_dom_sf"/>
</dbReference>
<dbReference type="SUPFAM" id="SSF55811">
    <property type="entry name" value="Nudix"/>
    <property type="match status" value="1"/>
</dbReference>
<feature type="domain" description="Nudix hydrolase" evidence="3">
    <location>
        <begin position="1"/>
        <end position="138"/>
    </location>
</feature>
<dbReference type="PANTHER" id="PTHR43046">
    <property type="entry name" value="GDP-MANNOSE MANNOSYL HYDROLASE"/>
    <property type="match status" value="1"/>
</dbReference>
<evidence type="ECO:0000313" key="4">
    <source>
        <dbReference type="EMBL" id="XCP93212.1"/>
    </source>
</evidence>
<dbReference type="Pfam" id="PF00293">
    <property type="entry name" value="NUDIX"/>
    <property type="match status" value="1"/>
</dbReference>
<dbReference type="AlphaFoldDB" id="A0AAU8N746"/>
<dbReference type="EMBL" id="CP159992">
    <property type="protein sequence ID" value="XCP93212.1"/>
    <property type="molecule type" value="Genomic_DNA"/>
</dbReference>
<dbReference type="InterPro" id="IPR000086">
    <property type="entry name" value="NUDIX_hydrolase_dom"/>
</dbReference>
<dbReference type="RefSeq" id="WP_366289839.1">
    <property type="nucleotide sequence ID" value="NZ_CP159992.1"/>
</dbReference>
<proteinExistence type="predicted"/>
<dbReference type="GO" id="GO:0016787">
    <property type="term" value="F:hydrolase activity"/>
    <property type="evidence" value="ECO:0007669"/>
    <property type="project" value="UniProtKB-KW"/>
</dbReference>
<evidence type="ECO:0000256" key="1">
    <source>
        <dbReference type="ARBA" id="ARBA00001946"/>
    </source>
</evidence>
<name>A0AAU8N746_9BACL</name>
<gene>
    <name evidence="4" type="ORF">ABXS70_18460</name>
</gene>
<protein>
    <submittedName>
        <fullName evidence="4">NUDIX domain-containing protein</fullName>
    </submittedName>
</protein>
<sequence>MIRNAVRAWIVEDDKMLFIKKSLPDAGIYYVLPGGAQEPDETLEQSLQRECLEELGLKMIDCKLLCIREYISRNYEYSLIMKEVHALDFIYRCIPDSHMAPEYLQADIGQIGIEWLSINEIKRSLMQTDHRLRKYTFPRTTHDLLQEFLIEGIKEIYLGWDFGH</sequence>
<keyword evidence="2" id="KW-0378">Hydrolase</keyword>
<reference evidence="4" key="1">
    <citation type="submission" date="2024-05" db="EMBL/GenBank/DDBJ databases">
        <title>Draft genome assemblies of 36 bacteria isolated from hibernating arctic ground squirrels.</title>
        <authorList>
            <person name="McKee H."/>
            <person name="Mullen L."/>
            <person name="Drown D.M."/>
            <person name="Duddleston K.N."/>
        </authorList>
    </citation>
    <scope>NUCLEOTIDE SEQUENCE</scope>
    <source>
        <strain evidence="4">AN1007</strain>
    </source>
</reference>
<dbReference type="PROSITE" id="PS51462">
    <property type="entry name" value="NUDIX"/>
    <property type="match status" value="1"/>
</dbReference>
<dbReference type="PANTHER" id="PTHR43046:SF14">
    <property type="entry name" value="MUTT_NUDIX FAMILY PROTEIN"/>
    <property type="match status" value="1"/>
</dbReference>
<dbReference type="Gene3D" id="3.90.79.10">
    <property type="entry name" value="Nucleoside Triphosphate Pyrophosphohydrolase"/>
    <property type="match status" value="1"/>
</dbReference>
<comment type="cofactor">
    <cofactor evidence="1">
        <name>Mg(2+)</name>
        <dbReference type="ChEBI" id="CHEBI:18420"/>
    </cofactor>
</comment>
<evidence type="ECO:0000259" key="3">
    <source>
        <dbReference type="PROSITE" id="PS51462"/>
    </source>
</evidence>
<organism evidence="4">
    <name type="scientific">Paenibacillus sp. AN1007</name>
    <dbReference type="NCBI Taxonomy" id="3151385"/>
    <lineage>
        <taxon>Bacteria</taxon>
        <taxon>Bacillati</taxon>
        <taxon>Bacillota</taxon>
        <taxon>Bacilli</taxon>
        <taxon>Bacillales</taxon>
        <taxon>Paenibacillaceae</taxon>
        <taxon>Paenibacillus</taxon>
    </lineage>
</organism>
<evidence type="ECO:0000256" key="2">
    <source>
        <dbReference type="ARBA" id="ARBA00022801"/>
    </source>
</evidence>
<accession>A0AAU8N746</accession>